<gene>
    <name evidence="1" type="ORF">HHI36_014156</name>
</gene>
<comment type="caution">
    <text evidence="1">The sequence shown here is derived from an EMBL/GenBank/DDBJ whole genome shotgun (WGS) entry which is preliminary data.</text>
</comment>
<sequence>MKDKTGEREMDQRIIGETSNLENYLTDLFGDDRPEIDMATILEGPEIIISEVMHVLELGKNRRAIGPDNIPTEALKLIDEERT</sequence>
<reference evidence="1 2" key="1">
    <citation type="journal article" date="2021" name="BMC Biol.">
        <title>Horizontally acquired antibacterial genes associated with adaptive radiation of ladybird beetles.</title>
        <authorList>
            <person name="Li H.S."/>
            <person name="Tang X.F."/>
            <person name="Huang Y.H."/>
            <person name="Xu Z.Y."/>
            <person name="Chen M.L."/>
            <person name="Du X.Y."/>
            <person name="Qiu B.Y."/>
            <person name="Chen P.T."/>
            <person name="Zhang W."/>
            <person name="Slipinski A."/>
            <person name="Escalona H.E."/>
            <person name="Waterhouse R.M."/>
            <person name="Zwick A."/>
            <person name="Pang H."/>
        </authorList>
    </citation>
    <scope>NUCLEOTIDE SEQUENCE [LARGE SCALE GENOMIC DNA]</scope>
    <source>
        <strain evidence="1">SYSU2018</strain>
    </source>
</reference>
<accession>A0ABD2N2J4</accession>
<dbReference type="Proteomes" id="UP001516400">
    <property type="component" value="Unassembled WGS sequence"/>
</dbReference>
<name>A0ABD2N2J4_9CUCU</name>
<dbReference type="AlphaFoldDB" id="A0ABD2N2J4"/>
<evidence type="ECO:0000313" key="1">
    <source>
        <dbReference type="EMBL" id="KAL3272692.1"/>
    </source>
</evidence>
<keyword evidence="2" id="KW-1185">Reference proteome</keyword>
<dbReference type="EMBL" id="JABFTP020000062">
    <property type="protein sequence ID" value="KAL3272692.1"/>
    <property type="molecule type" value="Genomic_DNA"/>
</dbReference>
<protein>
    <submittedName>
        <fullName evidence="1">Uncharacterized protein</fullName>
    </submittedName>
</protein>
<evidence type="ECO:0000313" key="2">
    <source>
        <dbReference type="Proteomes" id="UP001516400"/>
    </source>
</evidence>
<proteinExistence type="predicted"/>
<organism evidence="1 2">
    <name type="scientific">Cryptolaemus montrouzieri</name>
    <dbReference type="NCBI Taxonomy" id="559131"/>
    <lineage>
        <taxon>Eukaryota</taxon>
        <taxon>Metazoa</taxon>
        <taxon>Ecdysozoa</taxon>
        <taxon>Arthropoda</taxon>
        <taxon>Hexapoda</taxon>
        <taxon>Insecta</taxon>
        <taxon>Pterygota</taxon>
        <taxon>Neoptera</taxon>
        <taxon>Endopterygota</taxon>
        <taxon>Coleoptera</taxon>
        <taxon>Polyphaga</taxon>
        <taxon>Cucujiformia</taxon>
        <taxon>Coccinelloidea</taxon>
        <taxon>Coccinellidae</taxon>
        <taxon>Scymninae</taxon>
        <taxon>Scymnini</taxon>
        <taxon>Cryptolaemus</taxon>
    </lineage>
</organism>